<evidence type="ECO:0000313" key="11">
    <source>
        <dbReference type="EMBL" id="KZT40108.1"/>
    </source>
</evidence>
<dbReference type="InterPro" id="IPR002939">
    <property type="entry name" value="DnaJ_C"/>
</dbReference>
<dbReference type="GO" id="GO:0009408">
    <property type="term" value="P:response to heat"/>
    <property type="evidence" value="ECO:0007669"/>
    <property type="project" value="InterPro"/>
</dbReference>
<dbReference type="Gene3D" id="1.10.287.110">
    <property type="entry name" value="DnaJ domain"/>
    <property type="match status" value="1"/>
</dbReference>
<dbReference type="Pfam" id="PF01556">
    <property type="entry name" value="DnaJ_C"/>
    <property type="match status" value="1"/>
</dbReference>
<proteinExistence type="inferred from homology"/>
<dbReference type="SUPFAM" id="SSF49493">
    <property type="entry name" value="HSP40/DnaJ peptide-binding domain"/>
    <property type="match status" value="2"/>
</dbReference>
<dbReference type="GO" id="GO:0005524">
    <property type="term" value="F:ATP binding"/>
    <property type="evidence" value="ECO:0007669"/>
    <property type="project" value="InterPro"/>
</dbReference>
<dbReference type="Proteomes" id="UP000076798">
    <property type="component" value="Unassembled WGS sequence"/>
</dbReference>
<organism evidence="11 12">
    <name type="scientific">Sistotremastrum suecicum HHB10207 ss-3</name>
    <dbReference type="NCBI Taxonomy" id="1314776"/>
    <lineage>
        <taxon>Eukaryota</taxon>
        <taxon>Fungi</taxon>
        <taxon>Dikarya</taxon>
        <taxon>Basidiomycota</taxon>
        <taxon>Agaricomycotina</taxon>
        <taxon>Agaricomycetes</taxon>
        <taxon>Sistotremastrales</taxon>
        <taxon>Sistotremastraceae</taxon>
        <taxon>Sistotremastrum</taxon>
    </lineage>
</organism>
<sequence>MSSKVSAQRTLCFISLTSSGRLSGPYSRPVLRACSYGSAPRSWHSSTKLPSGQSHAPGPVVKKRHFHASSSRHAAPKDPYQVLGVARDAAASDIKKAYFELARKYHPDTNKDASAKDKFIEIQAAYDTVGDEKKRAAYDRYGAASQQPGFDPDAFSSGRGPFGAGNFSGFEGFASGFAQGGPQSNIFEQLFGSAFGGGGRGRTERMRGDDLEASIGISFVDACKGTKRTIHTAPIADCSKCSGTGLKSGAKRTKCHTCNGTGTRTYVIESGFHMASTCPTCQGSGSFVPKDAQCGDCSGMGKVKIRTPIEVDIPAGVEDGMTIRVPGAGDKPIQGSGPAGDLLVRVNVAASKVFQRQGANILHQARIPLHTALLGGRVRVPTLDGDVEVRVPPGTQPGEECALRGRGVSPVMGGPKGDMFVSFQVQIPRSLTKRQREILEAYADDVEGKKTAADGKDDEEKKAKSASREERGEEPKTADGATPRSGREEERQGRRQAVG</sequence>
<evidence type="ECO:0000256" key="3">
    <source>
        <dbReference type="ARBA" id="ARBA00022771"/>
    </source>
</evidence>
<keyword evidence="5" id="KW-0143">Chaperone</keyword>
<keyword evidence="12" id="KW-1185">Reference proteome</keyword>
<dbReference type="CDD" id="cd06257">
    <property type="entry name" value="DnaJ"/>
    <property type="match status" value="1"/>
</dbReference>
<dbReference type="PANTHER" id="PTHR43096">
    <property type="entry name" value="DNAJ HOMOLOG 1, MITOCHONDRIAL-RELATED"/>
    <property type="match status" value="1"/>
</dbReference>
<dbReference type="CDD" id="cd10719">
    <property type="entry name" value="DnaJ_zf"/>
    <property type="match status" value="1"/>
</dbReference>
<feature type="domain" description="CR-type" evidence="10">
    <location>
        <begin position="225"/>
        <end position="306"/>
    </location>
</feature>
<name>A0A166EZ77_9AGAM</name>
<dbReference type="AlphaFoldDB" id="A0A166EZ77"/>
<evidence type="ECO:0000256" key="4">
    <source>
        <dbReference type="ARBA" id="ARBA00022833"/>
    </source>
</evidence>
<feature type="region of interest" description="Disordered" evidence="8">
    <location>
        <begin position="445"/>
        <end position="499"/>
    </location>
</feature>
<accession>A0A166EZ77</accession>
<keyword evidence="1 7" id="KW-0479">Metal-binding</keyword>
<gene>
    <name evidence="11" type="ORF">SISSUDRAFT_1127542</name>
</gene>
<dbReference type="PROSITE" id="PS51188">
    <property type="entry name" value="ZF_CR"/>
    <property type="match status" value="1"/>
</dbReference>
<feature type="zinc finger region" description="CR-type" evidence="7">
    <location>
        <begin position="225"/>
        <end position="306"/>
    </location>
</feature>
<dbReference type="HAMAP" id="MF_01152">
    <property type="entry name" value="DnaJ"/>
    <property type="match status" value="1"/>
</dbReference>
<evidence type="ECO:0000256" key="2">
    <source>
        <dbReference type="ARBA" id="ARBA00022737"/>
    </source>
</evidence>
<dbReference type="InterPro" id="IPR012724">
    <property type="entry name" value="DnaJ"/>
</dbReference>
<dbReference type="OrthoDB" id="10256793at2759"/>
<dbReference type="SUPFAM" id="SSF57938">
    <property type="entry name" value="DnaJ/Hsp40 cysteine-rich domain"/>
    <property type="match status" value="1"/>
</dbReference>
<dbReference type="GO" id="GO:0051082">
    <property type="term" value="F:unfolded protein binding"/>
    <property type="evidence" value="ECO:0007669"/>
    <property type="project" value="InterPro"/>
</dbReference>
<dbReference type="SMART" id="SM00271">
    <property type="entry name" value="DnaJ"/>
    <property type="match status" value="1"/>
</dbReference>
<dbReference type="Pfam" id="PF00226">
    <property type="entry name" value="DnaJ"/>
    <property type="match status" value="1"/>
</dbReference>
<dbReference type="GO" id="GO:0042026">
    <property type="term" value="P:protein refolding"/>
    <property type="evidence" value="ECO:0007669"/>
    <property type="project" value="TreeGrafter"/>
</dbReference>
<dbReference type="Gene3D" id="2.10.230.10">
    <property type="entry name" value="Heat shock protein DnaJ, cysteine-rich domain"/>
    <property type="match status" value="1"/>
</dbReference>
<evidence type="ECO:0000259" key="9">
    <source>
        <dbReference type="PROSITE" id="PS50076"/>
    </source>
</evidence>
<dbReference type="Pfam" id="PF00684">
    <property type="entry name" value="DnaJ_CXXCXGXG"/>
    <property type="match status" value="1"/>
</dbReference>
<feature type="domain" description="J" evidence="9">
    <location>
        <begin position="78"/>
        <end position="142"/>
    </location>
</feature>
<dbReference type="EMBL" id="KV428037">
    <property type="protein sequence ID" value="KZT40108.1"/>
    <property type="molecule type" value="Genomic_DNA"/>
</dbReference>
<evidence type="ECO:0000256" key="6">
    <source>
        <dbReference type="ARBA" id="ARBA00072890"/>
    </source>
</evidence>
<dbReference type="InterPro" id="IPR036410">
    <property type="entry name" value="HSP_DnaJ_Cys-rich_dom_sf"/>
</dbReference>
<dbReference type="Gene3D" id="2.60.260.20">
    <property type="entry name" value="Urease metallochaperone UreE, N-terminal domain"/>
    <property type="match status" value="2"/>
</dbReference>
<dbReference type="GO" id="GO:0005737">
    <property type="term" value="C:cytoplasm"/>
    <property type="evidence" value="ECO:0007669"/>
    <property type="project" value="TreeGrafter"/>
</dbReference>
<dbReference type="PROSITE" id="PS50076">
    <property type="entry name" value="DNAJ_2"/>
    <property type="match status" value="1"/>
</dbReference>
<evidence type="ECO:0000256" key="7">
    <source>
        <dbReference type="PROSITE-ProRule" id="PRU00546"/>
    </source>
</evidence>
<dbReference type="GO" id="GO:0008270">
    <property type="term" value="F:zinc ion binding"/>
    <property type="evidence" value="ECO:0007669"/>
    <property type="project" value="UniProtKB-KW"/>
</dbReference>
<dbReference type="STRING" id="1314776.A0A166EZ77"/>
<evidence type="ECO:0000313" key="12">
    <source>
        <dbReference type="Proteomes" id="UP000076798"/>
    </source>
</evidence>
<keyword evidence="4 7" id="KW-0862">Zinc</keyword>
<reference evidence="11 12" key="1">
    <citation type="journal article" date="2016" name="Mol. Biol. Evol.">
        <title>Comparative Genomics of Early-Diverging Mushroom-Forming Fungi Provides Insights into the Origins of Lignocellulose Decay Capabilities.</title>
        <authorList>
            <person name="Nagy L.G."/>
            <person name="Riley R."/>
            <person name="Tritt A."/>
            <person name="Adam C."/>
            <person name="Daum C."/>
            <person name="Floudas D."/>
            <person name="Sun H."/>
            <person name="Yadav J.S."/>
            <person name="Pangilinan J."/>
            <person name="Larsson K.H."/>
            <person name="Matsuura K."/>
            <person name="Barry K."/>
            <person name="Labutti K."/>
            <person name="Kuo R."/>
            <person name="Ohm R.A."/>
            <person name="Bhattacharya S.S."/>
            <person name="Shirouzu T."/>
            <person name="Yoshinaga Y."/>
            <person name="Martin F.M."/>
            <person name="Grigoriev I.V."/>
            <person name="Hibbett D.S."/>
        </authorList>
    </citation>
    <scope>NUCLEOTIDE SEQUENCE [LARGE SCALE GENOMIC DNA]</scope>
    <source>
        <strain evidence="11 12">HHB10207 ss-3</strain>
    </source>
</reference>
<protein>
    <recommendedName>
        <fullName evidence="6">DnaJ homolog 1, mitochondrial</fullName>
    </recommendedName>
</protein>
<dbReference type="GO" id="GO:0031072">
    <property type="term" value="F:heat shock protein binding"/>
    <property type="evidence" value="ECO:0007669"/>
    <property type="project" value="InterPro"/>
</dbReference>
<evidence type="ECO:0000256" key="1">
    <source>
        <dbReference type="ARBA" id="ARBA00022723"/>
    </source>
</evidence>
<dbReference type="PANTHER" id="PTHR43096:SF52">
    <property type="entry name" value="DNAJ HOMOLOG 1, MITOCHONDRIAL-RELATED"/>
    <property type="match status" value="1"/>
</dbReference>
<keyword evidence="3 7" id="KW-0863">Zinc-finger</keyword>
<feature type="compositionally biased region" description="Polar residues" evidence="8">
    <location>
        <begin position="43"/>
        <end position="54"/>
    </location>
</feature>
<dbReference type="SUPFAM" id="SSF46565">
    <property type="entry name" value="Chaperone J-domain"/>
    <property type="match status" value="1"/>
</dbReference>
<dbReference type="InterPro" id="IPR001305">
    <property type="entry name" value="HSP_DnaJ_Cys-rich_dom"/>
</dbReference>
<evidence type="ECO:0000256" key="8">
    <source>
        <dbReference type="SAM" id="MobiDB-lite"/>
    </source>
</evidence>
<dbReference type="CDD" id="cd10747">
    <property type="entry name" value="DnaJ_C"/>
    <property type="match status" value="1"/>
</dbReference>
<dbReference type="InterPro" id="IPR001623">
    <property type="entry name" value="DnaJ_domain"/>
</dbReference>
<dbReference type="FunFam" id="2.60.260.20:FF:000005">
    <property type="entry name" value="Chaperone protein dnaJ 1, mitochondrial"/>
    <property type="match status" value="1"/>
</dbReference>
<keyword evidence="2" id="KW-0677">Repeat</keyword>
<dbReference type="NCBIfam" id="NF008035">
    <property type="entry name" value="PRK10767.1"/>
    <property type="match status" value="1"/>
</dbReference>
<dbReference type="InterPro" id="IPR008971">
    <property type="entry name" value="HSP40/DnaJ_pept-bd"/>
</dbReference>
<dbReference type="FunFam" id="2.10.230.10:FF:000001">
    <property type="entry name" value="DnaJ subfamily A member 2"/>
    <property type="match status" value="1"/>
</dbReference>
<feature type="compositionally biased region" description="Basic and acidic residues" evidence="8">
    <location>
        <begin position="446"/>
        <end position="477"/>
    </location>
</feature>
<evidence type="ECO:0000256" key="5">
    <source>
        <dbReference type="ARBA" id="ARBA00023186"/>
    </source>
</evidence>
<dbReference type="InterPro" id="IPR036869">
    <property type="entry name" value="J_dom_sf"/>
</dbReference>
<evidence type="ECO:0000259" key="10">
    <source>
        <dbReference type="PROSITE" id="PS51188"/>
    </source>
</evidence>
<feature type="region of interest" description="Disordered" evidence="8">
    <location>
        <begin position="42"/>
        <end position="74"/>
    </location>
</feature>
<dbReference type="PRINTS" id="PR00625">
    <property type="entry name" value="JDOMAIN"/>
</dbReference>